<feature type="transmembrane region" description="Helical" evidence="2">
    <location>
        <begin position="326"/>
        <end position="346"/>
    </location>
</feature>
<dbReference type="Proteomes" id="UP000436989">
    <property type="component" value="Unassembled WGS sequence"/>
</dbReference>
<feature type="transmembrane region" description="Helical" evidence="2">
    <location>
        <begin position="253"/>
        <end position="274"/>
    </location>
</feature>
<feature type="transmembrane region" description="Helical" evidence="2">
    <location>
        <begin position="174"/>
        <end position="192"/>
    </location>
</feature>
<name>A0A6N8GSD8_9MICC</name>
<dbReference type="PANTHER" id="PTHR30590:SF2">
    <property type="entry name" value="INNER MEMBRANE PROTEIN"/>
    <property type="match status" value="1"/>
</dbReference>
<gene>
    <name evidence="4" type="ORF">GMA12_11420</name>
</gene>
<feature type="transmembrane region" description="Helical" evidence="2">
    <location>
        <begin position="51"/>
        <end position="69"/>
    </location>
</feature>
<keyword evidence="5" id="KW-1185">Reference proteome</keyword>
<feature type="transmembrane region" description="Helical" evidence="2">
    <location>
        <begin position="384"/>
        <end position="401"/>
    </location>
</feature>
<dbReference type="InterPro" id="IPR052529">
    <property type="entry name" value="Bact_Transport_Assoc"/>
</dbReference>
<comment type="caution">
    <text evidence="4">The sequence shown here is derived from an EMBL/GenBank/DDBJ whole genome shotgun (WGS) entry which is preliminary data.</text>
</comment>
<protein>
    <submittedName>
        <fullName evidence="4">DUF1624 domain-containing protein</fullName>
    </submittedName>
</protein>
<accession>A0A6N8GSD8</accession>
<dbReference type="Pfam" id="PF07786">
    <property type="entry name" value="HGSNAT_cat"/>
    <property type="match status" value="1"/>
</dbReference>
<reference evidence="4 5" key="1">
    <citation type="submission" date="2019-12" db="EMBL/GenBank/DDBJ databases">
        <authorList>
            <person name="Shi Y."/>
        </authorList>
    </citation>
    <scope>NUCLEOTIDE SEQUENCE [LARGE SCALE GENOMIC DNA]</scope>
    <source>
        <strain evidence="4 5">JCM 17929</strain>
    </source>
</reference>
<feature type="transmembrane region" description="Helical" evidence="2">
    <location>
        <begin position="228"/>
        <end position="246"/>
    </location>
</feature>
<evidence type="ECO:0000313" key="4">
    <source>
        <dbReference type="EMBL" id="MUN63744.1"/>
    </source>
</evidence>
<feature type="transmembrane region" description="Helical" evidence="2">
    <location>
        <begin position="147"/>
        <end position="167"/>
    </location>
</feature>
<feature type="transmembrane region" description="Helical" evidence="2">
    <location>
        <begin position="121"/>
        <end position="141"/>
    </location>
</feature>
<evidence type="ECO:0000256" key="2">
    <source>
        <dbReference type="SAM" id="Phobius"/>
    </source>
</evidence>
<keyword evidence="2" id="KW-0812">Transmembrane</keyword>
<evidence type="ECO:0000256" key="1">
    <source>
        <dbReference type="SAM" id="MobiDB-lite"/>
    </source>
</evidence>
<evidence type="ECO:0000313" key="5">
    <source>
        <dbReference type="Proteomes" id="UP000436989"/>
    </source>
</evidence>
<proteinExistence type="predicted"/>
<sequence length="432" mass="45311">MTDAHSHPAPALRATGPTPTPWGAAPPDVSPEGAGTTAAAAGTRRLTGIDAARGLALIGMVSIHILPAWDPETFEPTAQWTVFAGRSAALFAFLAGVSLAFSSGGRTPHTGRAMRATRAGILVRALLITGLGLAINPLIPGTTVEEIPAVNILVYYGAFFLLAIPFLRVSARALFAWAAFFAVTGPVLTHLLRDTLPVAADLNPGLADLVADPAASTAHLLLTGTYPALPYLTYLLAGLAVGRLDLAGIRTQAGLLVSGVGLALIAWFASWVLILQAGGYDQLMTHTPALSEDMIDDVIVWGPDPILPTTTWWWLAIAGPHTNTPLALALGLGSAMGALGACLLLARRLGTWLLPLSAMGAMTLTLYSAHLLALSTEVHYDQPYLWFAVQVGIAALFAIAWQRALGQGPLERVVGRCVKLTRRAVLGGHRRP</sequence>
<feature type="domain" description="Heparan-alpha-glucosaminide N-acetyltransferase catalytic" evidence="3">
    <location>
        <begin position="45"/>
        <end position="246"/>
    </location>
</feature>
<keyword evidence="2" id="KW-0472">Membrane</keyword>
<feature type="region of interest" description="Disordered" evidence="1">
    <location>
        <begin position="1"/>
        <end position="36"/>
    </location>
</feature>
<organism evidence="4 5">
    <name type="scientific">Kocuria sediminis</name>
    <dbReference type="NCBI Taxonomy" id="1038857"/>
    <lineage>
        <taxon>Bacteria</taxon>
        <taxon>Bacillati</taxon>
        <taxon>Actinomycetota</taxon>
        <taxon>Actinomycetes</taxon>
        <taxon>Micrococcales</taxon>
        <taxon>Micrococcaceae</taxon>
        <taxon>Kocuria</taxon>
    </lineage>
</organism>
<evidence type="ECO:0000259" key="3">
    <source>
        <dbReference type="Pfam" id="PF07786"/>
    </source>
</evidence>
<dbReference type="PANTHER" id="PTHR30590">
    <property type="entry name" value="INNER MEMBRANE PROTEIN"/>
    <property type="match status" value="1"/>
</dbReference>
<feature type="transmembrane region" description="Helical" evidence="2">
    <location>
        <begin position="81"/>
        <end position="101"/>
    </location>
</feature>
<feature type="transmembrane region" description="Helical" evidence="2">
    <location>
        <begin position="353"/>
        <end position="372"/>
    </location>
</feature>
<dbReference type="EMBL" id="WOGU01000009">
    <property type="protein sequence ID" value="MUN63744.1"/>
    <property type="molecule type" value="Genomic_DNA"/>
</dbReference>
<dbReference type="AlphaFoldDB" id="A0A6N8GSD8"/>
<dbReference type="RefSeq" id="WP_156269641.1">
    <property type="nucleotide sequence ID" value="NZ_WOGU01000009.1"/>
</dbReference>
<keyword evidence="2" id="KW-1133">Transmembrane helix</keyword>
<dbReference type="InterPro" id="IPR012429">
    <property type="entry name" value="HGSNAT_cat"/>
</dbReference>
<feature type="compositionally biased region" description="Low complexity" evidence="1">
    <location>
        <begin position="14"/>
        <end position="36"/>
    </location>
</feature>